<reference evidence="1" key="1">
    <citation type="submission" date="2020-06" db="EMBL/GenBank/DDBJ databases">
        <title>Haloterrigena sp. nov., an extremely halophilic archaeon isolated from a saline sediment.</title>
        <authorList>
            <person name="Liu B.-B."/>
        </authorList>
    </citation>
    <scope>NUCLEOTIDE SEQUENCE</scope>
    <source>
        <strain evidence="1">SYSU A121-1</strain>
    </source>
</reference>
<evidence type="ECO:0000313" key="1">
    <source>
        <dbReference type="EMBL" id="NUB93657.1"/>
    </source>
</evidence>
<sequence length="101" mass="11680">MARIAFHLELADGQREAYREAHEDVPTRLEEAYLDSDAGLETYSVFESDGHVFGFMELDDPDAIRDVMEASDAQARWDEEMDGIILDDDADQWMDEVYRMI</sequence>
<evidence type="ECO:0000313" key="2">
    <source>
        <dbReference type="Proteomes" id="UP000728647"/>
    </source>
</evidence>
<protein>
    <submittedName>
        <fullName evidence="1">L-rhamnose mutarotase</fullName>
        <ecNumber evidence="1">5.1.3.32</ecNumber>
    </submittedName>
</protein>
<dbReference type="AlphaFoldDB" id="A0A8J8KI18"/>
<organism evidence="1 2">
    <name type="scientific">Haloterrigena gelatinilytica</name>
    <dbReference type="NCBI Taxonomy" id="2741724"/>
    <lineage>
        <taxon>Archaea</taxon>
        <taxon>Methanobacteriati</taxon>
        <taxon>Methanobacteriota</taxon>
        <taxon>Stenosarchaea group</taxon>
        <taxon>Halobacteria</taxon>
        <taxon>Halobacteriales</taxon>
        <taxon>Natrialbaceae</taxon>
        <taxon>Haloterrigena</taxon>
    </lineage>
</organism>
<accession>A0A8J8KI18</accession>
<dbReference type="Gene3D" id="3.30.70.100">
    <property type="match status" value="1"/>
</dbReference>
<dbReference type="GO" id="GO:0062192">
    <property type="term" value="F:L-rhamnose mutarotase activity"/>
    <property type="evidence" value="ECO:0007669"/>
    <property type="project" value="UniProtKB-EC"/>
</dbReference>
<keyword evidence="1" id="KW-0413">Isomerase</keyword>
<proteinExistence type="predicted"/>
<dbReference type="SUPFAM" id="SSF54909">
    <property type="entry name" value="Dimeric alpha+beta barrel"/>
    <property type="match status" value="1"/>
</dbReference>
<dbReference type="OrthoDB" id="180113at2157"/>
<name>A0A8J8KI18_9EURY</name>
<dbReference type="EC" id="5.1.3.32" evidence="1"/>
<dbReference type="Proteomes" id="UP000728647">
    <property type="component" value="Unassembled WGS sequence"/>
</dbReference>
<dbReference type="Pfam" id="PF05336">
    <property type="entry name" value="rhaM"/>
    <property type="match status" value="1"/>
</dbReference>
<gene>
    <name evidence="1" type="ORF">HT576_22010</name>
</gene>
<dbReference type="InterPro" id="IPR011008">
    <property type="entry name" value="Dimeric_a/b-barrel"/>
</dbReference>
<comment type="caution">
    <text evidence="1">The sequence shown here is derived from an EMBL/GenBank/DDBJ whole genome shotgun (WGS) entry which is preliminary data.</text>
</comment>
<dbReference type="RefSeq" id="WP_174703312.1">
    <property type="nucleotide sequence ID" value="NZ_JABURA010000003.1"/>
</dbReference>
<dbReference type="InterPro" id="IPR008000">
    <property type="entry name" value="Rham/fucose_mutarotase"/>
</dbReference>
<dbReference type="EMBL" id="JABURA010000003">
    <property type="protein sequence ID" value="NUB93657.1"/>
    <property type="molecule type" value="Genomic_DNA"/>
</dbReference>